<protein>
    <submittedName>
        <fullName evidence="1">Uncharacterized protein</fullName>
    </submittedName>
</protein>
<evidence type="ECO:0000313" key="2">
    <source>
        <dbReference type="Proteomes" id="UP000325788"/>
    </source>
</evidence>
<proteinExistence type="predicted"/>
<organism evidence="1 2">
    <name type="scientific">Acinetobacter tandoii</name>
    <dbReference type="NCBI Taxonomy" id="202954"/>
    <lineage>
        <taxon>Bacteria</taxon>
        <taxon>Pseudomonadati</taxon>
        <taxon>Pseudomonadota</taxon>
        <taxon>Gammaproteobacteria</taxon>
        <taxon>Moraxellales</taxon>
        <taxon>Moraxellaceae</taxon>
        <taxon>Acinetobacter</taxon>
    </lineage>
</organism>
<evidence type="ECO:0000313" key="1">
    <source>
        <dbReference type="EMBL" id="KAB1853971.1"/>
    </source>
</evidence>
<name>A0A5N4W704_9GAMM</name>
<comment type="caution">
    <text evidence="1">The sequence shown here is derived from an EMBL/GenBank/DDBJ whole genome shotgun (WGS) entry which is preliminary data.</text>
</comment>
<gene>
    <name evidence="1" type="ORF">F4W09_11565</name>
</gene>
<sequence>MEQERLIPQQRQIAQLILSFSLDLMTMQHQQWQILGDINAQNMFRIDQEKHTIYIMNEMFHLSFELVQNQQTPFIQYNFHYQDQHAELLEDFFLNDVGFLTDQLNEQHSLFLKNKAQQLRELIAKQIYQWVDGPTRVITCLNRMSSAQAELLDRRLMVLGMAKYACFAQSKQMGIDLDPALQQHFSQLCALHIVNGDDFLPLQGLMDCYDELCHSAAQFLPSALYRIATLTFEQKFNLDELLDHQMDFALLQPYALQQSHVLSFVRLMNRELWHKDDLLAKQNFLQPNAQIWQKKVARLPIFDYSRTVNWLFKQDAMVLDWLSAHIQHSHVRVAVTALSFVDTSQIHPCIILLTLQYFQHTCARMFIQSCDIHATTEQWFEHQNNQSVVLKGQQQTVEDQRIAISPSILYLDEWMNLLRNVANKNETIVKQVYKKISRVMQAYMLHLHHIVQDLPHELLNYVHPSTHQNRGFYRTLRRHHVPVNEFRALFYLRYQNLRVSVFDAYVRDYLIYCFNENREIAKNSTWLGLFHHAVEWHRQLHKDEILARLKQNFAVNTWNAVSPQTILQYSGWSFEELHHIERIIEESNIFHHCLAMSYAERIMQGEYVAFHMSSPHYAQSLTLGCHIQAGKLLFDQLEYPNNQKAEQLLVTIAEQFIQWFNEHFSPALK</sequence>
<accession>A0A5N4W704</accession>
<dbReference type="EMBL" id="VXLD01000007">
    <property type="protein sequence ID" value="KAB1853971.1"/>
    <property type="molecule type" value="Genomic_DNA"/>
</dbReference>
<reference evidence="1 2" key="1">
    <citation type="submission" date="2019-09" db="EMBL/GenBank/DDBJ databases">
        <title>Draft genome sequence of Acinetobacter tandoii W4-4-4 isolated from environmental water sample.</title>
        <authorList>
            <person name="Wee S.K."/>
            <person name="Yan B."/>
            <person name="Mustaffa S.B."/>
            <person name="Yap E.P.H."/>
        </authorList>
    </citation>
    <scope>NUCLEOTIDE SEQUENCE [LARGE SCALE GENOMIC DNA]</scope>
    <source>
        <strain evidence="1 2">W4-4-4</strain>
    </source>
</reference>
<dbReference type="Proteomes" id="UP000325788">
    <property type="component" value="Unassembled WGS sequence"/>
</dbReference>
<dbReference type="RefSeq" id="WP_151504891.1">
    <property type="nucleotide sequence ID" value="NZ_VXLD01000007.1"/>
</dbReference>
<dbReference type="AlphaFoldDB" id="A0A5N4W704"/>